<accession>A0AAJ0ELQ2</accession>
<dbReference type="RefSeq" id="XP_060451831.1">
    <property type="nucleotide sequence ID" value="XM_060589289.1"/>
</dbReference>
<proteinExistence type="predicted"/>
<protein>
    <submittedName>
        <fullName evidence="2">Uncharacterized protein</fullName>
    </submittedName>
</protein>
<evidence type="ECO:0000313" key="2">
    <source>
        <dbReference type="EMBL" id="KAK1655787.1"/>
    </source>
</evidence>
<evidence type="ECO:0000256" key="1">
    <source>
        <dbReference type="SAM" id="MobiDB-lite"/>
    </source>
</evidence>
<reference evidence="2" key="1">
    <citation type="submission" date="2021-06" db="EMBL/GenBank/DDBJ databases">
        <title>Comparative genomics, transcriptomics and evolutionary studies reveal genomic signatures of adaptation to plant cell wall in hemibiotrophic fungi.</title>
        <authorList>
            <consortium name="DOE Joint Genome Institute"/>
            <person name="Baroncelli R."/>
            <person name="Diaz J.F."/>
            <person name="Benocci T."/>
            <person name="Peng M."/>
            <person name="Battaglia E."/>
            <person name="Haridas S."/>
            <person name="Andreopoulos W."/>
            <person name="Labutti K."/>
            <person name="Pangilinan J."/>
            <person name="Floch G.L."/>
            <person name="Makela M.R."/>
            <person name="Henrissat B."/>
            <person name="Grigoriev I.V."/>
            <person name="Crouch J.A."/>
            <person name="De Vries R.P."/>
            <person name="Sukno S.A."/>
            <person name="Thon M.R."/>
        </authorList>
    </citation>
    <scope>NUCLEOTIDE SEQUENCE</scope>
    <source>
        <strain evidence="2">CBS 102054</strain>
    </source>
</reference>
<keyword evidence="3" id="KW-1185">Reference proteome</keyword>
<comment type="caution">
    <text evidence="2">The sequence shown here is derived from an EMBL/GenBank/DDBJ whole genome shotgun (WGS) entry which is preliminary data.</text>
</comment>
<dbReference type="Proteomes" id="UP001243989">
    <property type="component" value="Unassembled WGS sequence"/>
</dbReference>
<dbReference type="AlphaFoldDB" id="A0AAJ0ELQ2"/>
<sequence>MCPAQRFQRHPILITPLIIIPISTSLEPTNIYSSAQPHLPYLLLTVEETARVDSTTFLRNSKGPMPNSKMAEHTSISRRICRRDTPPL</sequence>
<dbReference type="EMBL" id="JAHMHQ010000001">
    <property type="protein sequence ID" value="KAK1655787.1"/>
    <property type="molecule type" value="Genomic_DNA"/>
</dbReference>
<evidence type="ECO:0000313" key="3">
    <source>
        <dbReference type="Proteomes" id="UP001243989"/>
    </source>
</evidence>
<organism evidence="2 3">
    <name type="scientific">Colletotrichum phormii</name>
    <dbReference type="NCBI Taxonomy" id="359342"/>
    <lineage>
        <taxon>Eukaryota</taxon>
        <taxon>Fungi</taxon>
        <taxon>Dikarya</taxon>
        <taxon>Ascomycota</taxon>
        <taxon>Pezizomycotina</taxon>
        <taxon>Sordariomycetes</taxon>
        <taxon>Hypocreomycetidae</taxon>
        <taxon>Glomerellales</taxon>
        <taxon>Glomerellaceae</taxon>
        <taxon>Colletotrichum</taxon>
        <taxon>Colletotrichum acutatum species complex</taxon>
    </lineage>
</organism>
<feature type="region of interest" description="Disordered" evidence="1">
    <location>
        <begin position="57"/>
        <end position="88"/>
    </location>
</feature>
<gene>
    <name evidence="2" type="ORF">BDP81DRAFT_413464</name>
</gene>
<dbReference type="GeneID" id="85474151"/>
<name>A0AAJ0ELQ2_9PEZI</name>